<evidence type="ECO:0000256" key="1">
    <source>
        <dbReference type="SAM" id="Phobius"/>
    </source>
</evidence>
<reference evidence="2" key="1">
    <citation type="submission" date="2016-02" db="EMBL/GenBank/DDBJ databases">
        <authorList>
            <person name="Zhao X."/>
        </authorList>
    </citation>
    <scope>NUCLEOTIDE SEQUENCE</scope>
</reference>
<keyword evidence="3" id="KW-1185">Reference proteome</keyword>
<keyword evidence="1" id="KW-0472">Membrane</keyword>
<gene>
    <name evidence="2" type="ORF">ADP65_00008</name>
</gene>
<dbReference type="Proteomes" id="UP000203117">
    <property type="component" value="Segment"/>
</dbReference>
<accession>A0A0K2FHB7</accession>
<dbReference type="EMBL" id="KT321317">
    <property type="protein sequence ID" value="ALA45477.1"/>
    <property type="molecule type" value="Genomic_DNA"/>
</dbReference>
<protein>
    <submittedName>
        <fullName evidence="2">Uncharacterized protein</fullName>
    </submittedName>
</protein>
<keyword evidence="1" id="KW-0812">Transmembrane</keyword>
<organism evidence="2 3">
    <name type="scientific">Achromobacter phage phiAxp-3</name>
    <dbReference type="NCBI Taxonomy" id="1664247"/>
    <lineage>
        <taxon>Viruses</taxon>
        <taxon>Duplodnaviria</taxon>
        <taxon>Heunggongvirae</taxon>
        <taxon>Uroviricota</taxon>
        <taxon>Caudoviricetes</taxon>
        <taxon>Schitoviridae</taxon>
        <taxon>Rothmandenesvirinae</taxon>
        <taxon>Dongdastvirus</taxon>
        <taxon>Dongdastvirus Axp3</taxon>
    </lineage>
</organism>
<feature type="transmembrane region" description="Helical" evidence="1">
    <location>
        <begin position="29"/>
        <end position="51"/>
    </location>
</feature>
<evidence type="ECO:0000313" key="2">
    <source>
        <dbReference type="EMBL" id="ALA45477.1"/>
    </source>
</evidence>
<dbReference type="RefSeq" id="YP_009208660.1">
    <property type="nucleotide sequence ID" value="NC_028908.2"/>
</dbReference>
<feature type="transmembrane region" description="Helical" evidence="1">
    <location>
        <begin position="7"/>
        <end position="23"/>
    </location>
</feature>
<dbReference type="GeneID" id="26648338"/>
<evidence type="ECO:0000313" key="3">
    <source>
        <dbReference type="Proteomes" id="UP000203117"/>
    </source>
</evidence>
<dbReference type="KEGG" id="vg:26648338"/>
<proteinExistence type="predicted"/>
<name>A0A0K2FHB7_9CAUD</name>
<sequence>MLNHNPILFVLGYILVAIIVIAVEPLRDFVLLAAQVLAAVAFLAFIAAITLEAIQSRKRHE</sequence>
<keyword evidence="1" id="KW-1133">Transmembrane helix</keyword>